<dbReference type="OrthoDB" id="9801163at2"/>
<dbReference type="InterPro" id="IPR007210">
    <property type="entry name" value="ABC_Gly_betaine_transp_sub-bd"/>
</dbReference>
<evidence type="ECO:0000313" key="2">
    <source>
        <dbReference type="EMBL" id="SDC27718.1"/>
    </source>
</evidence>
<keyword evidence="4" id="KW-1185">Reference proteome</keyword>
<dbReference type="RefSeq" id="WP_091402991.1">
    <property type="nucleotide sequence ID" value="NZ_FMYV01000002.1"/>
</dbReference>
<proteinExistence type="predicted"/>
<feature type="domain" description="ABC-type glycine betaine transport system substrate-binding" evidence="1">
    <location>
        <begin position="3"/>
        <end position="260"/>
    </location>
</feature>
<dbReference type="GO" id="GO:0022857">
    <property type="term" value="F:transmembrane transporter activity"/>
    <property type="evidence" value="ECO:0007669"/>
    <property type="project" value="InterPro"/>
</dbReference>
<evidence type="ECO:0000259" key="1">
    <source>
        <dbReference type="Pfam" id="PF04069"/>
    </source>
</evidence>
<evidence type="ECO:0000313" key="5">
    <source>
        <dbReference type="Proteomes" id="UP000297288"/>
    </source>
</evidence>
<dbReference type="AlphaFoldDB" id="A0A1G6KA20"/>
<evidence type="ECO:0000313" key="4">
    <source>
        <dbReference type="Proteomes" id="UP000199322"/>
    </source>
</evidence>
<reference evidence="2 4" key="1">
    <citation type="submission" date="2016-10" db="EMBL/GenBank/DDBJ databases">
        <authorList>
            <person name="de Groot N.N."/>
        </authorList>
    </citation>
    <scope>NUCLEOTIDE SEQUENCE [LARGE SCALE GENOMIC DNA]</scope>
    <source>
        <strain evidence="2 4">WG14</strain>
    </source>
</reference>
<reference evidence="3 5" key="2">
    <citation type="submission" date="2019-04" db="EMBL/GenBank/DDBJ databases">
        <title>Draft genome sequence data and analysis of a Fermenting Bacterium, Geotoga petraea strain HO-Geo1, isolated from heavy-oil petroleum reservoir in Russia.</title>
        <authorList>
            <person name="Grouzdev D.S."/>
            <person name="Semenova E.M."/>
            <person name="Sokolova D.S."/>
            <person name="Tourova T.P."/>
            <person name="Poltaraus A.B."/>
            <person name="Nazina T.N."/>
        </authorList>
    </citation>
    <scope>NUCLEOTIDE SEQUENCE [LARGE SCALE GENOMIC DNA]</scope>
    <source>
        <strain evidence="3 5">HO-Geo1</strain>
    </source>
</reference>
<dbReference type="SUPFAM" id="SSF53850">
    <property type="entry name" value="Periplasmic binding protein-like II"/>
    <property type="match status" value="1"/>
</dbReference>
<dbReference type="Gene3D" id="3.40.190.10">
    <property type="entry name" value="Periplasmic binding protein-like II"/>
    <property type="match status" value="1"/>
</dbReference>
<organism evidence="2 4">
    <name type="scientific">Geotoga petraea</name>
    <dbReference type="NCBI Taxonomy" id="28234"/>
    <lineage>
        <taxon>Bacteria</taxon>
        <taxon>Thermotogati</taxon>
        <taxon>Thermotogota</taxon>
        <taxon>Thermotogae</taxon>
        <taxon>Petrotogales</taxon>
        <taxon>Petrotogaceae</taxon>
        <taxon>Geotoga</taxon>
    </lineage>
</organism>
<dbReference type="Gene3D" id="3.40.190.120">
    <property type="entry name" value="Osmoprotection protein (prox), domain 2"/>
    <property type="match status" value="1"/>
</dbReference>
<dbReference type="EMBL" id="SRME01000002">
    <property type="protein sequence ID" value="TGG88472.1"/>
    <property type="molecule type" value="Genomic_DNA"/>
</dbReference>
<gene>
    <name evidence="3" type="ORF">E4650_05360</name>
    <name evidence="2" type="ORF">SAMN04488588_0791</name>
</gene>
<protein>
    <submittedName>
        <fullName evidence="2">Osmoprotectant transport system substrate-binding protein</fullName>
    </submittedName>
    <submittedName>
        <fullName evidence="3">Osmoprotection protein (ProX)</fullName>
    </submittedName>
</protein>
<dbReference type="EMBL" id="FMYV01000002">
    <property type="protein sequence ID" value="SDC27718.1"/>
    <property type="molecule type" value="Genomic_DNA"/>
</dbReference>
<evidence type="ECO:0000313" key="3">
    <source>
        <dbReference type="EMBL" id="TGG88472.1"/>
    </source>
</evidence>
<name>A0A1G6KA20_9BACT</name>
<dbReference type="Proteomes" id="UP000297288">
    <property type="component" value="Unassembled WGS sequence"/>
</dbReference>
<sequence>MNKIIIGAKPFNEQKILVNIISKLLEIKGIESEVKVSEPVLEANYNSIKSGEIDFYIEYSGTIYNALFNLEEMKNWDNDLVLERVSKRLEKDNMMLLTDLDYESGFVITSKIKIDDINTISELSKNSEKYIFSCPKPYITRKDGLPALNRAYKLKFKDIVPYQPDEMYKALLNEEVDFITGFTTDSRVIEHELFLIEDDKNALPPYEAIIIAKKGLDDSVQEVLKDLKGKISNEIIRKLNYMFDFENKSTEEIANYYIKNMVD</sequence>
<dbReference type="GO" id="GO:0043190">
    <property type="term" value="C:ATP-binding cassette (ABC) transporter complex"/>
    <property type="evidence" value="ECO:0007669"/>
    <property type="project" value="InterPro"/>
</dbReference>
<dbReference type="STRING" id="28234.SAMN04488588_0791"/>
<accession>A0A1G6KA20</accession>
<dbReference type="Pfam" id="PF04069">
    <property type="entry name" value="OpuAC"/>
    <property type="match status" value="1"/>
</dbReference>
<dbReference type="Proteomes" id="UP000199322">
    <property type="component" value="Unassembled WGS sequence"/>
</dbReference>